<feature type="domain" description="DUF6533" evidence="3">
    <location>
        <begin position="25"/>
        <end position="67"/>
    </location>
</feature>
<proteinExistence type="predicted"/>
<evidence type="ECO:0000313" key="5">
    <source>
        <dbReference type="Proteomes" id="UP000027265"/>
    </source>
</evidence>
<name>A0A067PIE9_9AGAM</name>
<feature type="region of interest" description="Disordered" evidence="1">
    <location>
        <begin position="297"/>
        <end position="356"/>
    </location>
</feature>
<keyword evidence="2" id="KW-1133">Transmembrane helix</keyword>
<dbReference type="HOGENOM" id="CLU_035509_15_2_1"/>
<evidence type="ECO:0000256" key="1">
    <source>
        <dbReference type="SAM" id="MobiDB-lite"/>
    </source>
</evidence>
<accession>A0A067PIE9</accession>
<sequence>MSGFPPPLIEAAREFIQDIQSTRFLQISAAGLTIYDHIITIEQEYELIWTKRWSLAKVLFILNRYLGDAVMIAAIVVSLQSDVSQGVSATWFPIQAWLSSAIGWSLQAIMQLRIYALYNRSKPVTMFMAVCFLTQIIAMATVLGTASPGLKTLNEPIPQIKSCVVINVPRYYFSYWIFIIVYDAVLLCLSAYQGLRDYARRRAMGKGTGSSLIGVLLRDSFLYYFVVLVLYIADAITWLRDPSKLEIPEGLTLAMSVILGSRLVLNLRRAYYAPISEELGGADEVSALRAVDFEEVGVTSSNSSGGGDEERQESDHGERGAGGERQQCGDEERRVPREGKGREGGGDNVEGLQIEMRDVRRRSIPHMVIDAYGRRFVGGSGEPMTPGWNGSDVRGCGDRV</sequence>
<feature type="transmembrane region" description="Helical" evidence="2">
    <location>
        <begin position="91"/>
        <end position="112"/>
    </location>
</feature>
<evidence type="ECO:0000313" key="4">
    <source>
        <dbReference type="EMBL" id="KDQ53610.1"/>
    </source>
</evidence>
<dbReference type="AlphaFoldDB" id="A0A067PIE9"/>
<feature type="transmembrane region" description="Helical" evidence="2">
    <location>
        <begin position="58"/>
        <end position="79"/>
    </location>
</feature>
<keyword evidence="2" id="KW-0812">Transmembrane</keyword>
<dbReference type="EMBL" id="KL197733">
    <property type="protein sequence ID" value="KDQ53610.1"/>
    <property type="molecule type" value="Genomic_DNA"/>
</dbReference>
<dbReference type="InterPro" id="IPR045340">
    <property type="entry name" value="DUF6533"/>
</dbReference>
<keyword evidence="5" id="KW-1185">Reference proteome</keyword>
<dbReference type="OrthoDB" id="3038503at2759"/>
<evidence type="ECO:0000256" key="2">
    <source>
        <dbReference type="SAM" id="Phobius"/>
    </source>
</evidence>
<dbReference type="Pfam" id="PF20151">
    <property type="entry name" value="DUF6533"/>
    <property type="match status" value="1"/>
</dbReference>
<protein>
    <recommendedName>
        <fullName evidence="3">DUF6533 domain-containing protein</fullName>
    </recommendedName>
</protein>
<feature type="transmembrane region" description="Helical" evidence="2">
    <location>
        <begin position="173"/>
        <end position="192"/>
    </location>
</feature>
<keyword evidence="2" id="KW-0472">Membrane</keyword>
<dbReference type="InParanoid" id="A0A067PIE9"/>
<dbReference type="Proteomes" id="UP000027265">
    <property type="component" value="Unassembled WGS sequence"/>
</dbReference>
<gene>
    <name evidence="4" type="ORF">JAAARDRAFT_209953</name>
</gene>
<feature type="transmembrane region" description="Helical" evidence="2">
    <location>
        <begin position="124"/>
        <end position="146"/>
    </location>
</feature>
<feature type="compositionally biased region" description="Basic and acidic residues" evidence="1">
    <location>
        <begin position="313"/>
        <end position="345"/>
    </location>
</feature>
<evidence type="ECO:0000259" key="3">
    <source>
        <dbReference type="Pfam" id="PF20151"/>
    </source>
</evidence>
<organism evidence="4 5">
    <name type="scientific">Jaapia argillacea MUCL 33604</name>
    <dbReference type="NCBI Taxonomy" id="933084"/>
    <lineage>
        <taxon>Eukaryota</taxon>
        <taxon>Fungi</taxon>
        <taxon>Dikarya</taxon>
        <taxon>Basidiomycota</taxon>
        <taxon>Agaricomycotina</taxon>
        <taxon>Agaricomycetes</taxon>
        <taxon>Agaricomycetidae</taxon>
        <taxon>Jaapiales</taxon>
        <taxon>Jaapiaceae</taxon>
        <taxon>Jaapia</taxon>
    </lineage>
</organism>
<reference evidence="5" key="1">
    <citation type="journal article" date="2014" name="Proc. Natl. Acad. Sci. U.S.A.">
        <title>Extensive sampling of basidiomycete genomes demonstrates inadequacy of the white-rot/brown-rot paradigm for wood decay fungi.</title>
        <authorList>
            <person name="Riley R."/>
            <person name="Salamov A.A."/>
            <person name="Brown D.W."/>
            <person name="Nagy L.G."/>
            <person name="Floudas D."/>
            <person name="Held B.W."/>
            <person name="Levasseur A."/>
            <person name="Lombard V."/>
            <person name="Morin E."/>
            <person name="Otillar R."/>
            <person name="Lindquist E.A."/>
            <person name="Sun H."/>
            <person name="LaButti K.M."/>
            <person name="Schmutz J."/>
            <person name="Jabbour D."/>
            <person name="Luo H."/>
            <person name="Baker S.E."/>
            <person name="Pisabarro A.G."/>
            <person name="Walton J.D."/>
            <person name="Blanchette R.A."/>
            <person name="Henrissat B."/>
            <person name="Martin F."/>
            <person name="Cullen D."/>
            <person name="Hibbett D.S."/>
            <person name="Grigoriev I.V."/>
        </authorList>
    </citation>
    <scope>NUCLEOTIDE SEQUENCE [LARGE SCALE GENOMIC DNA]</scope>
    <source>
        <strain evidence="5">MUCL 33604</strain>
    </source>
</reference>
<feature type="transmembrane region" description="Helical" evidence="2">
    <location>
        <begin position="221"/>
        <end position="239"/>
    </location>
</feature>